<evidence type="ECO:0000256" key="3">
    <source>
        <dbReference type="ARBA" id="ARBA00022729"/>
    </source>
</evidence>
<evidence type="ECO:0000313" key="9">
    <source>
        <dbReference type="EMBL" id="EJP24467.1"/>
    </source>
</evidence>
<dbReference type="AlphaFoldDB" id="A0AAD2Y9S7"/>
<proteinExistence type="predicted"/>
<feature type="transmembrane region" description="Helical" evidence="6">
    <location>
        <begin position="267"/>
        <end position="287"/>
    </location>
</feature>
<evidence type="ECO:0000256" key="5">
    <source>
        <dbReference type="SAM" id="MobiDB-lite"/>
    </source>
</evidence>
<feature type="compositionally biased region" description="Low complexity" evidence="5">
    <location>
        <begin position="38"/>
        <end position="54"/>
    </location>
</feature>
<feature type="region of interest" description="Disordered" evidence="5">
    <location>
        <begin position="38"/>
        <end position="171"/>
    </location>
</feature>
<evidence type="ECO:0000256" key="4">
    <source>
        <dbReference type="ARBA" id="ARBA00023088"/>
    </source>
</evidence>
<dbReference type="Pfam" id="PF00746">
    <property type="entry name" value="Gram_pos_anchor"/>
    <property type="match status" value="1"/>
</dbReference>
<keyword evidence="6" id="KW-0812">Transmembrane</keyword>
<dbReference type="EMBL" id="ALJO01000012">
    <property type="protein sequence ID" value="EJP24467.1"/>
    <property type="molecule type" value="Genomic_DNA"/>
</dbReference>
<dbReference type="InterPro" id="IPR019931">
    <property type="entry name" value="LPXTG_anchor"/>
</dbReference>
<feature type="signal peptide" evidence="7">
    <location>
        <begin position="1"/>
        <end position="24"/>
    </location>
</feature>
<comment type="caution">
    <text evidence="9">The sequence shown here is derived from an EMBL/GenBank/DDBJ whole genome shotgun (WGS) entry which is preliminary data.</text>
</comment>
<keyword evidence="3 7" id="KW-0732">Signal</keyword>
<gene>
    <name evidence="9" type="ORF">HMPREF1126_0907</name>
</gene>
<keyword evidence="6" id="KW-0472">Membrane</keyword>
<feature type="compositionally biased region" description="Low complexity" evidence="5">
    <location>
        <begin position="132"/>
        <end position="143"/>
    </location>
</feature>
<dbReference type="NCBIfam" id="TIGR01167">
    <property type="entry name" value="LPXTG_anchor"/>
    <property type="match status" value="1"/>
</dbReference>
<keyword evidence="2" id="KW-0964">Secreted</keyword>
<keyword evidence="1" id="KW-0134">Cell wall</keyword>
<sequence length="294" mass="29996">MKKTSFIALVTLSSLVLSQAAVFADEGSVPVDSTASVVVTPTHPSSTPSKTNPTPTIPPVDNTATPNVTPPNSDTSTSTAPTTPSTTEPSKDDAVLPKDSSSTVKPSTDKQDTTPSPSKDTTQKPSSQPSQTDTASAGTTATDNKTVTVPTVDGGKTTLTPSVDVPTNKPNVSAQTAVDAGASQVGTTSQVTGQIVQNVTPAAPVYTNTGYQIVSTVNSQVVVAYAYGSRATVSPEEVGGTVNADKTISVTDQAGEKKTLPHTGEKAGVLMMTLGLGILALVVAVLFKRETLKR</sequence>
<protein>
    <submittedName>
        <fullName evidence="9">LPXTG cell wall anchor domain protein</fullName>
    </submittedName>
</protein>
<feature type="compositionally biased region" description="Low complexity" evidence="5">
    <location>
        <begin position="65"/>
        <end position="88"/>
    </location>
</feature>
<organism evidence="9 10">
    <name type="scientific">Streptococcus anginosus SK1138</name>
    <dbReference type="NCBI Taxonomy" id="1161422"/>
    <lineage>
        <taxon>Bacteria</taxon>
        <taxon>Bacillati</taxon>
        <taxon>Bacillota</taxon>
        <taxon>Bacilli</taxon>
        <taxon>Lactobacillales</taxon>
        <taxon>Streptococcaceae</taxon>
        <taxon>Streptococcus</taxon>
        <taxon>Streptococcus anginosus group</taxon>
    </lineage>
</organism>
<accession>A0AAD2Y9S7</accession>
<evidence type="ECO:0000256" key="1">
    <source>
        <dbReference type="ARBA" id="ARBA00022512"/>
    </source>
</evidence>
<evidence type="ECO:0000256" key="6">
    <source>
        <dbReference type="SAM" id="Phobius"/>
    </source>
</evidence>
<evidence type="ECO:0000259" key="8">
    <source>
        <dbReference type="Pfam" id="PF00746"/>
    </source>
</evidence>
<evidence type="ECO:0000256" key="7">
    <source>
        <dbReference type="SAM" id="SignalP"/>
    </source>
</evidence>
<keyword evidence="6" id="KW-1133">Transmembrane helix</keyword>
<evidence type="ECO:0000256" key="2">
    <source>
        <dbReference type="ARBA" id="ARBA00022525"/>
    </source>
</evidence>
<feature type="compositionally biased region" description="Polar residues" evidence="5">
    <location>
        <begin position="113"/>
        <end position="131"/>
    </location>
</feature>
<feature type="chain" id="PRO_5042175080" evidence="7">
    <location>
        <begin position="25"/>
        <end position="294"/>
    </location>
</feature>
<feature type="domain" description="Gram-positive cocci surface proteins LPxTG" evidence="8">
    <location>
        <begin position="253"/>
        <end position="289"/>
    </location>
</feature>
<name>A0AAD2Y9S7_STRAP</name>
<keyword evidence="4" id="KW-0572">Peptidoglycan-anchor</keyword>
<dbReference type="Proteomes" id="UP000006614">
    <property type="component" value="Unassembled WGS sequence"/>
</dbReference>
<reference evidence="9 10" key="1">
    <citation type="submission" date="2012-07" db="EMBL/GenBank/DDBJ databases">
        <authorList>
            <person name="Durkin A.S."/>
            <person name="McCorrison J."/>
            <person name="Torralba M."/>
            <person name="Gillis M."/>
            <person name="Methe B."/>
            <person name="Sutton G."/>
            <person name="Nelson K.E."/>
        </authorList>
    </citation>
    <scope>NUCLEOTIDE SEQUENCE [LARGE SCALE GENOMIC DNA]</scope>
    <source>
        <strain evidence="9 10">SK1138</strain>
    </source>
</reference>
<dbReference type="RefSeq" id="WP_003043498.1">
    <property type="nucleotide sequence ID" value="NZ_ALJO01000012.1"/>
</dbReference>
<evidence type="ECO:0000313" key="10">
    <source>
        <dbReference type="Proteomes" id="UP000006614"/>
    </source>
</evidence>